<protein>
    <submittedName>
        <fullName evidence="2">Uncharacterized protein</fullName>
    </submittedName>
</protein>
<gene>
    <name evidence="2" type="ORF">CHC34_02380</name>
</gene>
<evidence type="ECO:0000256" key="1">
    <source>
        <dbReference type="SAM" id="SignalP"/>
    </source>
</evidence>
<evidence type="ECO:0000313" key="2">
    <source>
        <dbReference type="EMBL" id="AXD69910.1"/>
    </source>
</evidence>
<name>A0A7U6BHY6_SALER</name>
<dbReference type="EMBL" id="CP030219">
    <property type="protein sequence ID" value="AXD69910.1"/>
    <property type="molecule type" value="Genomic_DNA"/>
</dbReference>
<dbReference type="RefSeq" id="WP_154807287.1">
    <property type="nucleotide sequence ID" value="NZ_CP030219.1"/>
</dbReference>
<organism evidence="2 3">
    <name type="scientific">Salmonella enterica</name>
    <name type="common">Salmonella choleraesuis</name>
    <dbReference type="NCBI Taxonomy" id="28901"/>
    <lineage>
        <taxon>Bacteria</taxon>
        <taxon>Pseudomonadati</taxon>
        <taxon>Pseudomonadota</taxon>
        <taxon>Gammaproteobacteria</taxon>
        <taxon>Enterobacterales</taxon>
        <taxon>Enterobacteriaceae</taxon>
        <taxon>Salmonella</taxon>
    </lineage>
</organism>
<keyword evidence="1" id="KW-0732">Signal</keyword>
<proteinExistence type="predicted"/>
<dbReference type="Proteomes" id="UP000251994">
    <property type="component" value="Chromosome"/>
</dbReference>
<accession>A0A7U6BHY6</accession>
<dbReference type="AlphaFoldDB" id="A0A7U6BHY6"/>
<evidence type="ECO:0000313" key="3">
    <source>
        <dbReference type="Proteomes" id="UP000251994"/>
    </source>
</evidence>
<reference evidence="2 3" key="1">
    <citation type="submission" date="2018-06" db="EMBL/GenBank/DDBJ databases">
        <title>Completed Genome Sequences of 32 Strains from Various Serotypes of Salmonella enterica.</title>
        <authorList>
            <person name="Nash J.H.E."/>
            <person name="Robertson J."/>
            <person name="Bessonov K."/>
        </authorList>
    </citation>
    <scope>NUCLEOTIDE SEQUENCE [LARGE SCALE GENOMIC DNA]</scope>
    <source>
        <strain evidence="2 3">SA20021456</strain>
    </source>
</reference>
<sequence length="153" mass="15423">MKKIIAIAALASTLTAGAFAATPASSSLETSNPVSTGTSFIYDAQEPSVALVFDTTILTNNTTAANPGDALAKTHFKTAGASTTYKVDASFAGANTDAQLEAAFSSDGATATSKNVYLTGATPNEDANILLLKKAALNPGSTTVTYTVTGYTA</sequence>
<feature type="signal peptide" evidence="1">
    <location>
        <begin position="1"/>
        <end position="20"/>
    </location>
</feature>
<feature type="chain" id="PRO_5030960854" evidence="1">
    <location>
        <begin position="21"/>
        <end position="153"/>
    </location>
</feature>